<dbReference type="PANTHER" id="PTHR11920:SF335">
    <property type="entry name" value="GUANYLATE CYCLASE"/>
    <property type="match status" value="1"/>
</dbReference>
<name>A0ABU8XTT2_9PROT</name>
<dbReference type="SUPFAM" id="SSF52172">
    <property type="entry name" value="CheY-like"/>
    <property type="match status" value="1"/>
</dbReference>
<evidence type="ECO:0000256" key="3">
    <source>
        <dbReference type="ARBA" id="ARBA00022741"/>
    </source>
</evidence>
<dbReference type="RefSeq" id="WP_418159666.1">
    <property type="nucleotide sequence ID" value="NZ_JBBLZC010000010.1"/>
</dbReference>
<feature type="domain" description="Guanylate cyclase" evidence="9">
    <location>
        <begin position="176"/>
        <end position="299"/>
    </location>
</feature>
<reference evidence="10 11" key="1">
    <citation type="submission" date="2024-01" db="EMBL/GenBank/DDBJ databases">
        <title>Multi-omics insights into the function and evolution of sodium benzoate biodegradation pathways in Benzoatithermus flavus gen. nov., sp. nov. from hot spring.</title>
        <authorList>
            <person name="Hu C.-J."/>
            <person name="Li W.-J."/>
        </authorList>
    </citation>
    <scope>NUCLEOTIDE SEQUENCE [LARGE SCALE GENOMIC DNA]</scope>
    <source>
        <strain evidence="10 11">SYSU G07066</strain>
    </source>
</reference>
<dbReference type="InterPro" id="IPR001054">
    <property type="entry name" value="A/G_cyclase"/>
</dbReference>
<keyword evidence="4" id="KW-1133">Transmembrane helix</keyword>
<evidence type="ECO:0000256" key="1">
    <source>
        <dbReference type="ARBA" id="ARBA00004370"/>
    </source>
</evidence>
<gene>
    <name evidence="10" type="ORF">U1T56_11710</name>
</gene>
<dbReference type="PROSITE" id="PS50110">
    <property type="entry name" value="RESPONSE_REGULATORY"/>
    <property type="match status" value="1"/>
</dbReference>
<dbReference type="PROSITE" id="PS50125">
    <property type="entry name" value="GUANYLATE_CYCLASE_2"/>
    <property type="match status" value="1"/>
</dbReference>
<keyword evidence="6" id="KW-0456">Lyase</keyword>
<dbReference type="InterPro" id="IPR029787">
    <property type="entry name" value="Nucleotide_cyclase"/>
</dbReference>
<dbReference type="CDD" id="cd07302">
    <property type="entry name" value="CHD"/>
    <property type="match status" value="1"/>
</dbReference>
<dbReference type="EMBL" id="JBBLZC010000010">
    <property type="protein sequence ID" value="MEK0083820.1"/>
    <property type="molecule type" value="Genomic_DNA"/>
</dbReference>
<proteinExistence type="predicted"/>
<dbReference type="SMART" id="SM00448">
    <property type="entry name" value="REC"/>
    <property type="match status" value="1"/>
</dbReference>
<dbReference type="Pfam" id="PF00072">
    <property type="entry name" value="Response_reg"/>
    <property type="match status" value="1"/>
</dbReference>
<evidence type="ECO:0000256" key="2">
    <source>
        <dbReference type="ARBA" id="ARBA00022692"/>
    </source>
</evidence>
<dbReference type="Proteomes" id="UP001375743">
    <property type="component" value="Unassembled WGS sequence"/>
</dbReference>
<dbReference type="InterPro" id="IPR050401">
    <property type="entry name" value="Cyclic_nucleotide_synthase"/>
</dbReference>
<dbReference type="InterPro" id="IPR001789">
    <property type="entry name" value="Sig_transdc_resp-reg_receiver"/>
</dbReference>
<accession>A0ABU8XTT2</accession>
<evidence type="ECO:0000313" key="11">
    <source>
        <dbReference type="Proteomes" id="UP001375743"/>
    </source>
</evidence>
<evidence type="ECO:0000313" key="10">
    <source>
        <dbReference type="EMBL" id="MEK0083820.1"/>
    </source>
</evidence>
<evidence type="ECO:0000256" key="5">
    <source>
        <dbReference type="ARBA" id="ARBA00023136"/>
    </source>
</evidence>
<sequence>MTGGHILVVDDNEDNRYTLIERLRREGYVDLATACDGAEALARLAGEPFDLVLLDVMMPVLDGIETLARLKADERLRHLPVIMISAVGDLERVVRCIELGAEDYLLKPFNKVLLRARIGASLERKRLRDAERAYLAAIDAQRQRLDACLRAILPGSALAELEATGRIAPRRFEDVAVLLADVVDFTRYCDRHPPEEVVSKFDRFACACEDLARRHGLEKINATGDAVLATANLLEPHPEPALAAARCGLAIVKAAAGLPGRWAVRVGIHLGPVVGGVVGREKFGFDIWGDTVNLAGRLSKLGKEPAVYLSQPAAERAGPGLRTEPLGALPFKGKGELLVYRCLGAARA</sequence>
<dbReference type="Pfam" id="PF00211">
    <property type="entry name" value="Guanylate_cyc"/>
    <property type="match status" value="1"/>
</dbReference>
<dbReference type="PANTHER" id="PTHR11920">
    <property type="entry name" value="GUANYLYL CYCLASE"/>
    <property type="match status" value="1"/>
</dbReference>
<keyword evidence="7" id="KW-0597">Phosphoprotein</keyword>
<protein>
    <submittedName>
        <fullName evidence="10">Adenylate/guanylate cyclase domain-containing protein</fullName>
    </submittedName>
</protein>
<evidence type="ECO:0000256" key="4">
    <source>
        <dbReference type="ARBA" id="ARBA00022989"/>
    </source>
</evidence>
<feature type="domain" description="Response regulatory" evidence="8">
    <location>
        <begin position="5"/>
        <end position="122"/>
    </location>
</feature>
<evidence type="ECO:0000259" key="9">
    <source>
        <dbReference type="PROSITE" id="PS50125"/>
    </source>
</evidence>
<comment type="caution">
    <text evidence="10">The sequence shown here is derived from an EMBL/GenBank/DDBJ whole genome shotgun (WGS) entry which is preliminary data.</text>
</comment>
<dbReference type="Gene3D" id="3.30.70.1230">
    <property type="entry name" value="Nucleotide cyclase"/>
    <property type="match status" value="1"/>
</dbReference>
<dbReference type="SUPFAM" id="SSF55073">
    <property type="entry name" value="Nucleotide cyclase"/>
    <property type="match status" value="1"/>
</dbReference>
<keyword evidence="5" id="KW-0472">Membrane</keyword>
<dbReference type="SMART" id="SM00044">
    <property type="entry name" value="CYCc"/>
    <property type="match status" value="1"/>
</dbReference>
<keyword evidence="2" id="KW-0812">Transmembrane</keyword>
<dbReference type="Gene3D" id="3.40.50.2300">
    <property type="match status" value="1"/>
</dbReference>
<feature type="modified residue" description="4-aspartylphosphate" evidence="7">
    <location>
        <position position="55"/>
    </location>
</feature>
<keyword evidence="3" id="KW-0547">Nucleotide-binding</keyword>
<evidence type="ECO:0000256" key="7">
    <source>
        <dbReference type="PROSITE-ProRule" id="PRU00169"/>
    </source>
</evidence>
<keyword evidence="11" id="KW-1185">Reference proteome</keyword>
<organism evidence="10 11">
    <name type="scientific">Benzoatithermus flavus</name>
    <dbReference type="NCBI Taxonomy" id="3108223"/>
    <lineage>
        <taxon>Bacteria</taxon>
        <taxon>Pseudomonadati</taxon>
        <taxon>Pseudomonadota</taxon>
        <taxon>Alphaproteobacteria</taxon>
        <taxon>Geminicoccales</taxon>
        <taxon>Geminicoccaceae</taxon>
        <taxon>Benzoatithermus</taxon>
    </lineage>
</organism>
<dbReference type="InterPro" id="IPR011006">
    <property type="entry name" value="CheY-like_superfamily"/>
</dbReference>
<evidence type="ECO:0000259" key="8">
    <source>
        <dbReference type="PROSITE" id="PS50110"/>
    </source>
</evidence>
<evidence type="ECO:0000256" key="6">
    <source>
        <dbReference type="ARBA" id="ARBA00023239"/>
    </source>
</evidence>
<comment type="subcellular location">
    <subcellularLocation>
        <location evidence="1">Membrane</location>
    </subcellularLocation>
</comment>